<accession>A0A1G8C6D2</accession>
<evidence type="ECO:0000313" key="2">
    <source>
        <dbReference type="Proteomes" id="UP000199045"/>
    </source>
</evidence>
<gene>
    <name evidence="1" type="ORF">SAMN04488121_11231</name>
</gene>
<reference evidence="1 2" key="1">
    <citation type="submission" date="2016-10" db="EMBL/GenBank/DDBJ databases">
        <authorList>
            <person name="de Groot N.N."/>
        </authorList>
    </citation>
    <scope>NUCLEOTIDE SEQUENCE [LARGE SCALE GENOMIC DNA]</scope>
    <source>
        <strain evidence="1 2">DSM 527</strain>
    </source>
</reference>
<sequence length="29" mass="3261">MITYTYEKAELKQKTGSGGTLPVKALLRY</sequence>
<dbReference type="Proteomes" id="UP000199045">
    <property type="component" value="Unassembled WGS sequence"/>
</dbReference>
<dbReference type="EMBL" id="FNBN01000012">
    <property type="protein sequence ID" value="SDH40829.1"/>
    <property type="molecule type" value="Genomic_DNA"/>
</dbReference>
<organism evidence="1 2">
    <name type="scientific">Chitinophaga filiformis</name>
    <name type="common">Myxococcus filiformis</name>
    <name type="synonym">Flexibacter filiformis</name>
    <dbReference type="NCBI Taxonomy" id="104663"/>
    <lineage>
        <taxon>Bacteria</taxon>
        <taxon>Pseudomonadati</taxon>
        <taxon>Bacteroidota</taxon>
        <taxon>Chitinophagia</taxon>
        <taxon>Chitinophagales</taxon>
        <taxon>Chitinophagaceae</taxon>
        <taxon>Chitinophaga</taxon>
    </lineage>
</organism>
<dbReference type="STRING" id="104663.SAMN04488121_11231"/>
<proteinExistence type="predicted"/>
<dbReference type="AlphaFoldDB" id="A0A1G8C6D2"/>
<name>A0A1G8C6D2_CHIFI</name>
<protein>
    <submittedName>
        <fullName evidence="1">Uncharacterized protein</fullName>
    </submittedName>
</protein>
<evidence type="ECO:0000313" key="1">
    <source>
        <dbReference type="EMBL" id="SDH40829.1"/>
    </source>
</evidence>